<name>A0A7J6QIL5_PEROL</name>
<evidence type="ECO:0000313" key="2">
    <source>
        <dbReference type="Proteomes" id="UP000574390"/>
    </source>
</evidence>
<organism evidence="1 2">
    <name type="scientific">Perkinsus olseni</name>
    <name type="common">Perkinsus atlanticus</name>
    <dbReference type="NCBI Taxonomy" id="32597"/>
    <lineage>
        <taxon>Eukaryota</taxon>
        <taxon>Sar</taxon>
        <taxon>Alveolata</taxon>
        <taxon>Perkinsozoa</taxon>
        <taxon>Perkinsea</taxon>
        <taxon>Perkinsida</taxon>
        <taxon>Perkinsidae</taxon>
        <taxon>Perkinsus</taxon>
    </lineage>
</organism>
<dbReference type="AlphaFoldDB" id="A0A7J6QIL5"/>
<evidence type="ECO:0000313" key="1">
    <source>
        <dbReference type="EMBL" id="KAF4708439.1"/>
    </source>
</evidence>
<protein>
    <submittedName>
        <fullName evidence="1">Uncharacterized protein</fullName>
    </submittedName>
</protein>
<feature type="non-terminal residue" evidence="1">
    <location>
        <position position="126"/>
    </location>
</feature>
<reference evidence="1 2" key="1">
    <citation type="submission" date="2020-04" db="EMBL/GenBank/DDBJ databases">
        <title>Perkinsus olseni comparative genomics.</title>
        <authorList>
            <person name="Bogema D.R."/>
        </authorList>
    </citation>
    <scope>NUCLEOTIDE SEQUENCE [LARGE SCALE GENOMIC DNA]</scope>
    <source>
        <strain evidence="1">ATCC PRA-205</strain>
    </source>
</reference>
<gene>
    <name evidence="1" type="ORF">FOZ62_000967</name>
</gene>
<accession>A0A7J6QIL5</accession>
<dbReference type="EMBL" id="JABANM010029177">
    <property type="protein sequence ID" value="KAF4708439.1"/>
    <property type="molecule type" value="Genomic_DNA"/>
</dbReference>
<comment type="caution">
    <text evidence="1">The sequence shown here is derived from an EMBL/GenBank/DDBJ whole genome shotgun (WGS) entry which is preliminary data.</text>
</comment>
<proteinExistence type="predicted"/>
<sequence>KIVLERDGSTFTAEVVKGDQTSVGHCLLGRSLMHDGDGVCLQALKLKESGQRLSVKTLASWLLPGHIESDIEHKPGHATQGLLCCCCLATLIEELALPCDSQSACQMRANTRCTLKSVEKADDHPR</sequence>
<dbReference type="Proteomes" id="UP000574390">
    <property type="component" value="Unassembled WGS sequence"/>
</dbReference>